<evidence type="ECO:0000313" key="2">
    <source>
        <dbReference type="Proteomes" id="UP000218023"/>
    </source>
</evidence>
<dbReference type="EMBL" id="NSJZ01000001">
    <property type="protein sequence ID" value="PAU98968.1"/>
    <property type="molecule type" value="Genomic_DNA"/>
</dbReference>
<evidence type="ECO:0000313" key="1">
    <source>
        <dbReference type="EMBL" id="PAU98968.1"/>
    </source>
</evidence>
<dbReference type="Proteomes" id="UP000218023">
    <property type="component" value="Unassembled WGS sequence"/>
</dbReference>
<sequence>MTRPPKQSTFSVPVEMGERLRQIAAAKQCDSVFDLLSAYVREEIEAGTIPRGIPGITVSADGEEVRISANEFTLAVQRQLASRFAETLRAVARKDAGAAVPGVEIKRTGRAGLKIVRSENGSFLGLSDATAAELAGLIEEKAATA</sequence>
<dbReference type="RefSeq" id="WP_095638687.1">
    <property type="nucleotide sequence ID" value="NZ_NSJZ01000001.1"/>
</dbReference>
<proteinExistence type="predicted"/>
<keyword evidence="2" id="KW-1185">Reference proteome</keyword>
<dbReference type="OrthoDB" id="7688921at2"/>
<gene>
    <name evidence="1" type="ORF">CK240_02245</name>
</gene>
<comment type="caution">
    <text evidence="1">The sequence shown here is derived from an EMBL/GenBank/DDBJ whole genome shotgun (WGS) entry which is preliminary data.</text>
</comment>
<reference evidence="1 2" key="1">
    <citation type="submission" date="2017-09" db="EMBL/GenBank/DDBJ databases">
        <title>Paracoccus alkalisoli sp. nov., isolated from saline alkaline soil.</title>
        <authorList>
            <person name="Dong X."/>
            <person name="Zhang G."/>
        </authorList>
    </citation>
    <scope>NUCLEOTIDE SEQUENCE [LARGE SCALE GENOMIC DNA]</scope>
    <source>
        <strain evidence="1 2">WN007</strain>
    </source>
</reference>
<accession>A0A2A2GNM9</accession>
<name>A0A2A2GNM9_9RHOB</name>
<organism evidence="1 2">
    <name type="scientific">Paracoccus salipaludis</name>
    <dbReference type="NCBI Taxonomy" id="2032623"/>
    <lineage>
        <taxon>Bacteria</taxon>
        <taxon>Pseudomonadati</taxon>
        <taxon>Pseudomonadota</taxon>
        <taxon>Alphaproteobacteria</taxon>
        <taxon>Rhodobacterales</taxon>
        <taxon>Paracoccaceae</taxon>
        <taxon>Paracoccus</taxon>
    </lineage>
</organism>
<dbReference type="AlphaFoldDB" id="A0A2A2GNM9"/>
<protein>
    <submittedName>
        <fullName evidence="1">Uncharacterized protein</fullName>
    </submittedName>
</protein>